<keyword evidence="4" id="KW-0963">Cytoplasm</keyword>
<evidence type="ECO:0000313" key="6">
    <source>
        <dbReference type="Proteomes" id="UP000078428"/>
    </source>
</evidence>
<sequence length="251" mass="27379">MTALNPIIVIPARMQATRLPGKPLADICGEPMIVHVWRRAMQAGIGPVVVACSEPQVFDAVYAHGGNAVMTDPDHPSGSDRVWEAVEKLDPDRAYDAVVNVQGDLPTLEPSVIRAVFAPLETPGVDIATLVTEITIDEERTNPNVVKAVVSLAPGQRVGRALYFSRATVPANAGPHYHHIGLYAYRRESLRRFVDLPQGVLETREKLEQLRALENGMRIDCALVDTVPLGVDTPADLERARVLLAGYQAKR</sequence>
<comment type="catalytic activity">
    <reaction evidence="4">
        <text>3-deoxy-alpha-D-manno-oct-2-ulosonate + CTP = CMP-3-deoxy-beta-D-manno-octulosonate + diphosphate</text>
        <dbReference type="Rhea" id="RHEA:23448"/>
        <dbReference type="ChEBI" id="CHEBI:33019"/>
        <dbReference type="ChEBI" id="CHEBI:37563"/>
        <dbReference type="ChEBI" id="CHEBI:85986"/>
        <dbReference type="ChEBI" id="CHEBI:85987"/>
        <dbReference type="EC" id="2.7.7.38"/>
    </reaction>
</comment>
<organism evidence="5 6">
    <name type="scientific">Paramagnetospirillum marisnigri</name>
    <dbReference type="NCBI Taxonomy" id="1285242"/>
    <lineage>
        <taxon>Bacteria</taxon>
        <taxon>Pseudomonadati</taxon>
        <taxon>Pseudomonadota</taxon>
        <taxon>Alphaproteobacteria</taxon>
        <taxon>Rhodospirillales</taxon>
        <taxon>Magnetospirillaceae</taxon>
        <taxon>Paramagnetospirillum</taxon>
    </lineage>
</organism>
<keyword evidence="6" id="KW-1185">Reference proteome</keyword>
<dbReference type="Gene3D" id="3.90.550.10">
    <property type="entry name" value="Spore Coat Polysaccharide Biosynthesis Protein SpsA, Chain A"/>
    <property type="match status" value="1"/>
</dbReference>
<name>A0A178MKD9_9PROT</name>
<dbReference type="NCBIfam" id="NF003948">
    <property type="entry name" value="PRK05450.1-1"/>
    <property type="match status" value="1"/>
</dbReference>
<evidence type="ECO:0000256" key="3">
    <source>
        <dbReference type="ARBA" id="ARBA00022985"/>
    </source>
</evidence>
<dbReference type="InterPro" id="IPR004528">
    <property type="entry name" value="KdsB"/>
</dbReference>
<protein>
    <recommendedName>
        <fullName evidence="4">3-deoxy-manno-octulosonate cytidylyltransferase</fullName>
        <ecNumber evidence="4">2.7.7.38</ecNumber>
    </recommendedName>
    <alternativeName>
        <fullName evidence="4">CMP-2-keto-3-deoxyoctulosonic acid synthase</fullName>
        <shortName evidence="4">CKS</shortName>
        <shortName evidence="4">CMP-KDO synthase</shortName>
    </alternativeName>
</protein>
<keyword evidence="3 4" id="KW-0448">Lipopolysaccharide biosynthesis</keyword>
<accession>A0A178MKD9</accession>
<dbReference type="NCBIfam" id="NF003952">
    <property type="entry name" value="PRK05450.1-5"/>
    <property type="match status" value="1"/>
</dbReference>
<dbReference type="OrthoDB" id="9815559at2"/>
<dbReference type="PANTHER" id="PTHR42866">
    <property type="entry name" value="3-DEOXY-MANNO-OCTULOSONATE CYTIDYLYLTRANSFERASE"/>
    <property type="match status" value="1"/>
</dbReference>
<gene>
    <name evidence="4" type="primary">kdsB</name>
    <name evidence="5" type="ORF">A6A04_03265</name>
</gene>
<evidence type="ECO:0000256" key="4">
    <source>
        <dbReference type="HAMAP-Rule" id="MF_00057"/>
    </source>
</evidence>
<keyword evidence="2 4" id="KW-0548">Nucleotidyltransferase</keyword>
<dbReference type="HAMAP" id="MF_00057">
    <property type="entry name" value="KdsB"/>
    <property type="match status" value="1"/>
</dbReference>
<comment type="subcellular location">
    <subcellularLocation>
        <location evidence="4">Cytoplasm</location>
    </subcellularLocation>
</comment>
<dbReference type="GO" id="GO:0005829">
    <property type="term" value="C:cytosol"/>
    <property type="evidence" value="ECO:0007669"/>
    <property type="project" value="TreeGrafter"/>
</dbReference>
<comment type="similarity">
    <text evidence="4">Belongs to the KdsB family.</text>
</comment>
<comment type="caution">
    <text evidence="5">The sequence shown here is derived from an EMBL/GenBank/DDBJ whole genome shotgun (WGS) entry which is preliminary data.</text>
</comment>
<dbReference type="SUPFAM" id="SSF53448">
    <property type="entry name" value="Nucleotide-diphospho-sugar transferases"/>
    <property type="match status" value="1"/>
</dbReference>
<dbReference type="InterPro" id="IPR029044">
    <property type="entry name" value="Nucleotide-diphossugar_trans"/>
</dbReference>
<dbReference type="Pfam" id="PF02348">
    <property type="entry name" value="CTP_transf_3"/>
    <property type="match status" value="1"/>
</dbReference>
<dbReference type="AlphaFoldDB" id="A0A178MKD9"/>
<dbReference type="InterPro" id="IPR003329">
    <property type="entry name" value="Cytidylyl_trans"/>
</dbReference>
<dbReference type="STRING" id="1285242.A6A04_03265"/>
<dbReference type="PANTHER" id="PTHR42866:SF2">
    <property type="entry name" value="3-DEOXY-MANNO-OCTULOSONATE CYTIDYLYLTRANSFERASE, MITOCHONDRIAL"/>
    <property type="match status" value="1"/>
</dbReference>
<evidence type="ECO:0000256" key="2">
    <source>
        <dbReference type="ARBA" id="ARBA00022695"/>
    </source>
</evidence>
<dbReference type="Proteomes" id="UP000078428">
    <property type="component" value="Unassembled WGS sequence"/>
</dbReference>
<dbReference type="GO" id="GO:0009103">
    <property type="term" value="P:lipopolysaccharide biosynthetic process"/>
    <property type="evidence" value="ECO:0007669"/>
    <property type="project" value="UniProtKB-UniRule"/>
</dbReference>
<dbReference type="EC" id="2.7.7.38" evidence="4"/>
<comment type="pathway">
    <text evidence="4">Nucleotide-sugar biosynthesis; CMP-3-deoxy-D-manno-octulosonate biosynthesis; CMP-3-deoxy-D-manno-octulosonate from 3-deoxy-D-manno-octulosonate and CTP: step 1/1.</text>
</comment>
<dbReference type="EMBL" id="LWQT01000066">
    <property type="protein sequence ID" value="OAN49150.1"/>
    <property type="molecule type" value="Genomic_DNA"/>
</dbReference>
<reference evidence="5 6" key="1">
    <citation type="submission" date="2016-04" db="EMBL/GenBank/DDBJ databases">
        <title>Draft genome sequence of freshwater magnetotactic bacteria Magnetospirillum marisnigri SP-1 and Magnetospirillum moscoviense BB-1.</title>
        <authorList>
            <person name="Koziaeva V."/>
            <person name="Dziuba M.V."/>
            <person name="Ivanov T.M."/>
            <person name="Kuznetsov B."/>
            <person name="Grouzdev D.S."/>
        </authorList>
    </citation>
    <scope>NUCLEOTIDE SEQUENCE [LARGE SCALE GENOMIC DNA]</scope>
    <source>
        <strain evidence="5 6">SP-1</strain>
    </source>
</reference>
<dbReference type="CDD" id="cd02517">
    <property type="entry name" value="CMP-KDO-Synthetase"/>
    <property type="match status" value="1"/>
</dbReference>
<keyword evidence="1 4" id="KW-0808">Transferase</keyword>
<evidence type="ECO:0000313" key="5">
    <source>
        <dbReference type="EMBL" id="OAN49150.1"/>
    </source>
</evidence>
<dbReference type="RefSeq" id="WP_068493502.1">
    <property type="nucleotide sequence ID" value="NZ_LWQT01000066.1"/>
</dbReference>
<comment type="function">
    <text evidence="4">Activates KDO (a required 8-carbon sugar) for incorporation into bacterial lipopolysaccharide in Gram-negative bacteria.</text>
</comment>
<dbReference type="GO" id="GO:0008690">
    <property type="term" value="F:3-deoxy-manno-octulosonate cytidylyltransferase activity"/>
    <property type="evidence" value="ECO:0007669"/>
    <property type="project" value="UniProtKB-UniRule"/>
</dbReference>
<dbReference type="NCBIfam" id="TIGR00466">
    <property type="entry name" value="kdsB"/>
    <property type="match status" value="1"/>
</dbReference>
<evidence type="ECO:0000256" key="1">
    <source>
        <dbReference type="ARBA" id="ARBA00022679"/>
    </source>
</evidence>
<dbReference type="UniPathway" id="UPA00358">
    <property type="reaction ID" value="UER00476"/>
</dbReference>
<dbReference type="GO" id="GO:0033468">
    <property type="term" value="P:CMP-keto-3-deoxy-D-manno-octulosonic acid biosynthetic process"/>
    <property type="evidence" value="ECO:0007669"/>
    <property type="project" value="UniProtKB-UniRule"/>
</dbReference>
<proteinExistence type="inferred from homology"/>